<gene>
    <name evidence="6" type="primary">crnA_2</name>
    <name evidence="6" type="ORF">Poly30_46410</name>
</gene>
<proteinExistence type="inferred from homology"/>
<dbReference type="GO" id="GO:0009231">
    <property type="term" value="P:riboflavin biosynthetic process"/>
    <property type="evidence" value="ECO:0007669"/>
    <property type="project" value="TreeGrafter"/>
</dbReference>
<evidence type="ECO:0000256" key="5">
    <source>
        <dbReference type="ARBA" id="ARBA00024029"/>
    </source>
</evidence>
<dbReference type="PANTHER" id="PTHR35005">
    <property type="entry name" value="3-DEHYDRO-SCYLLO-INOSOSE HYDROLASE"/>
    <property type="match status" value="1"/>
</dbReference>
<dbReference type="Gene3D" id="3.40.50.10310">
    <property type="entry name" value="Creatininase"/>
    <property type="match status" value="1"/>
</dbReference>
<dbReference type="EMBL" id="CP036434">
    <property type="protein sequence ID" value="QDV09084.1"/>
    <property type="molecule type" value="Genomic_DNA"/>
</dbReference>
<dbReference type="GO" id="GO:0016811">
    <property type="term" value="F:hydrolase activity, acting on carbon-nitrogen (but not peptide) bonds, in linear amides"/>
    <property type="evidence" value="ECO:0007669"/>
    <property type="project" value="TreeGrafter"/>
</dbReference>
<protein>
    <submittedName>
        <fullName evidence="6">Creatinine amidohydrolase</fullName>
        <ecNumber evidence="6">3.5.2.10</ecNumber>
    </submittedName>
</protein>
<dbReference type="InterPro" id="IPR003785">
    <property type="entry name" value="Creatininase/forma_Hydrolase"/>
</dbReference>
<accession>A0A518EYB6</accession>
<name>A0A518EYB6_9BACT</name>
<dbReference type="EC" id="3.5.2.10" evidence="6"/>
<organism evidence="6 7">
    <name type="scientific">Saltatorellus ferox</name>
    <dbReference type="NCBI Taxonomy" id="2528018"/>
    <lineage>
        <taxon>Bacteria</taxon>
        <taxon>Pseudomonadati</taxon>
        <taxon>Planctomycetota</taxon>
        <taxon>Planctomycetia</taxon>
        <taxon>Planctomycetia incertae sedis</taxon>
        <taxon>Saltatorellus</taxon>
    </lineage>
</organism>
<dbReference type="OrthoDB" id="9801445at2"/>
<evidence type="ECO:0000313" key="6">
    <source>
        <dbReference type="EMBL" id="QDV09084.1"/>
    </source>
</evidence>
<sequence length="263" mass="28867">MISWTDLRTDEFADLDPEATVAILPVAAVEQHGPHLPVGTDAMILEGVLERVEVDPALVRGLVLPLQHIGHSPEHTGFAGTLHQEPETLLQHWTEIGRAVHRSGVRKLVILNSHGGQPQIIDLVGQRLRRECSMLVVRASTFAFGMPDRLFDAEEVRYGMHGGEVETSMMLALRPDLVRMDAAIDFVSAASEMAESFDLLGAEEPIGMAWAAQDLHVFGATGNARLADADRGDRLLEFLASELATLLMDVRDFSLKRLRDAPL</sequence>
<dbReference type="PANTHER" id="PTHR35005:SF1">
    <property type="entry name" value="2-AMINO-5-FORMYLAMINO-6-RIBOSYLAMINOPYRIMIDIN-4(3H)-ONE 5'-MONOPHOSPHATE DEFORMYLASE"/>
    <property type="match status" value="1"/>
</dbReference>
<dbReference type="RefSeq" id="WP_145202860.1">
    <property type="nucleotide sequence ID" value="NZ_CP036434.1"/>
</dbReference>
<evidence type="ECO:0000256" key="3">
    <source>
        <dbReference type="ARBA" id="ARBA00022801"/>
    </source>
</evidence>
<evidence type="ECO:0000256" key="2">
    <source>
        <dbReference type="ARBA" id="ARBA00022723"/>
    </source>
</evidence>
<keyword evidence="3 6" id="KW-0378">Hydrolase</keyword>
<dbReference type="InterPro" id="IPR024087">
    <property type="entry name" value="Creatininase-like_sf"/>
</dbReference>
<keyword evidence="2" id="KW-0479">Metal-binding</keyword>
<keyword evidence="4" id="KW-0862">Zinc</keyword>
<keyword evidence="7" id="KW-1185">Reference proteome</keyword>
<dbReference type="Pfam" id="PF02633">
    <property type="entry name" value="Creatininase"/>
    <property type="match status" value="1"/>
</dbReference>
<evidence type="ECO:0000256" key="1">
    <source>
        <dbReference type="ARBA" id="ARBA00001947"/>
    </source>
</evidence>
<dbReference type="GO" id="GO:0047789">
    <property type="term" value="F:creatininase activity"/>
    <property type="evidence" value="ECO:0007669"/>
    <property type="project" value="UniProtKB-EC"/>
</dbReference>
<reference evidence="6 7" key="1">
    <citation type="submission" date="2019-02" db="EMBL/GenBank/DDBJ databases">
        <title>Deep-cultivation of Planctomycetes and their phenomic and genomic characterization uncovers novel biology.</title>
        <authorList>
            <person name="Wiegand S."/>
            <person name="Jogler M."/>
            <person name="Boedeker C."/>
            <person name="Pinto D."/>
            <person name="Vollmers J."/>
            <person name="Rivas-Marin E."/>
            <person name="Kohn T."/>
            <person name="Peeters S.H."/>
            <person name="Heuer A."/>
            <person name="Rast P."/>
            <person name="Oberbeckmann S."/>
            <person name="Bunk B."/>
            <person name="Jeske O."/>
            <person name="Meyerdierks A."/>
            <person name="Storesund J.E."/>
            <person name="Kallscheuer N."/>
            <person name="Luecker S."/>
            <person name="Lage O.M."/>
            <person name="Pohl T."/>
            <person name="Merkel B.J."/>
            <person name="Hornburger P."/>
            <person name="Mueller R.-W."/>
            <person name="Bruemmer F."/>
            <person name="Labrenz M."/>
            <person name="Spormann A.M."/>
            <person name="Op den Camp H."/>
            <person name="Overmann J."/>
            <person name="Amann R."/>
            <person name="Jetten M.S.M."/>
            <person name="Mascher T."/>
            <person name="Medema M.H."/>
            <person name="Devos D.P."/>
            <person name="Kaster A.-K."/>
            <person name="Ovreas L."/>
            <person name="Rohde M."/>
            <person name="Galperin M.Y."/>
            <person name="Jogler C."/>
        </authorList>
    </citation>
    <scope>NUCLEOTIDE SEQUENCE [LARGE SCALE GENOMIC DNA]</scope>
    <source>
        <strain evidence="6 7">Poly30</strain>
    </source>
</reference>
<comment type="cofactor">
    <cofactor evidence="1">
        <name>Zn(2+)</name>
        <dbReference type="ChEBI" id="CHEBI:29105"/>
    </cofactor>
</comment>
<evidence type="ECO:0000313" key="7">
    <source>
        <dbReference type="Proteomes" id="UP000320390"/>
    </source>
</evidence>
<evidence type="ECO:0000256" key="4">
    <source>
        <dbReference type="ARBA" id="ARBA00022833"/>
    </source>
</evidence>
<dbReference type="GO" id="GO:0046872">
    <property type="term" value="F:metal ion binding"/>
    <property type="evidence" value="ECO:0007669"/>
    <property type="project" value="UniProtKB-KW"/>
</dbReference>
<comment type="similarity">
    <text evidence="5">Belongs to the creatininase superfamily.</text>
</comment>
<dbReference type="AlphaFoldDB" id="A0A518EYB6"/>
<dbReference type="Proteomes" id="UP000320390">
    <property type="component" value="Chromosome"/>
</dbReference>
<dbReference type="SUPFAM" id="SSF102215">
    <property type="entry name" value="Creatininase"/>
    <property type="match status" value="1"/>
</dbReference>